<protein>
    <recommendedName>
        <fullName evidence="3">Reverse transcriptase domain-containing protein</fullName>
    </recommendedName>
</protein>
<proteinExistence type="predicted"/>
<accession>A0AAW1JJI0</accession>
<evidence type="ECO:0000313" key="2">
    <source>
        <dbReference type="Proteomes" id="UP001458880"/>
    </source>
</evidence>
<comment type="caution">
    <text evidence="1">The sequence shown here is derived from an EMBL/GenBank/DDBJ whole genome shotgun (WGS) entry which is preliminary data.</text>
</comment>
<dbReference type="AlphaFoldDB" id="A0AAW1JJI0"/>
<evidence type="ECO:0008006" key="3">
    <source>
        <dbReference type="Google" id="ProtNLM"/>
    </source>
</evidence>
<dbReference type="Proteomes" id="UP001458880">
    <property type="component" value="Unassembled WGS sequence"/>
</dbReference>
<dbReference type="EMBL" id="JASPKY010000355">
    <property type="protein sequence ID" value="KAK9704219.1"/>
    <property type="molecule type" value="Genomic_DNA"/>
</dbReference>
<evidence type="ECO:0000313" key="1">
    <source>
        <dbReference type="EMBL" id="KAK9704219.1"/>
    </source>
</evidence>
<organism evidence="1 2">
    <name type="scientific">Popillia japonica</name>
    <name type="common">Japanese beetle</name>
    <dbReference type="NCBI Taxonomy" id="7064"/>
    <lineage>
        <taxon>Eukaryota</taxon>
        <taxon>Metazoa</taxon>
        <taxon>Ecdysozoa</taxon>
        <taxon>Arthropoda</taxon>
        <taxon>Hexapoda</taxon>
        <taxon>Insecta</taxon>
        <taxon>Pterygota</taxon>
        <taxon>Neoptera</taxon>
        <taxon>Endopterygota</taxon>
        <taxon>Coleoptera</taxon>
        <taxon>Polyphaga</taxon>
        <taxon>Scarabaeiformia</taxon>
        <taxon>Scarabaeidae</taxon>
        <taxon>Rutelinae</taxon>
        <taxon>Popillia</taxon>
    </lineage>
</organism>
<gene>
    <name evidence="1" type="ORF">QE152_g28421</name>
</gene>
<reference evidence="1 2" key="1">
    <citation type="journal article" date="2024" name="BMC Genomics">
        <title>De novo assembly and annotation of Popillia japonica's genome with initial clues to its potential as an invasive pest.</title>
        <authorList>
            <person name="Cucini C."/>
            <person name="Boschi S."/>
            <person name="Funari R."/>
            <person name="Cardaioli E."/>
            <person name="Iannotti N."/>
            <person name="Marturano G."/>
            <person name="Paoli F."/>
            <person name="Bruttini M."/>
            <person name="Carapelli A."/>
            <person name="Frati F."/>
            <person name="Nardi F."/>
        </authorList>
    </citation>
    <scope>NUCLEOTIDE SEQUENCE [LARGE SCALE GENOMIC DNA]</scope>
    <source>
        <strain evidence="1">DMR45628</strain>
    </source>
</reference>
<sequence>MPHKTKQLVTCIDAISVLTRPRTEPIETYNHIKRISKSLGRNINTEKAKVMQSTADKNISIQGLTNDKLAAVYQFMNLGEEIPRGFKEVRE</sequence>
<keyword evidence="2" id="KW-1185">Reference proteome</keyword>
<name>A0AAW1JJI0_POPJA</name>